<dbReference type="EMBL" id="LMTZ01000084">
    <property type="protein sequence ID" value="KST67934.1"/>
    <property type="molecule type" value="Genomic_DNA"/>
</dbReference>
<gene>
    <name evidence="8" type="ORF">BC008_31625</name>
</gene>
<dbReference type="OrthoDB" id="530861at2"/>
<feature type="domain" description="Lipopolysaccharide assembly protein A" evidence="7">
    <location>
        <begin position="23"/>
        <end position="96"/>
    </location>
</feature>
<evidence type="ECO:0000256" key="5">
    <source>
        <dbReference type="SAM" id="MobiDB-lite"/>
    </source>
</evidence>
<feature type="region of interest" description="Disordered" evidence="5">
    <location>
        <begin position="103"/>
        <end position="123"/>
    </location>
</feature>
<comment type="caution">
    <text evidence="8">The sequence shown here is derived from an EMBL/GenBank/DDBJ whole genome shotgun (WGS) entry which is preliminary data.</text>
</comment>
<dbReference type="Pfam" id="PF06305">
    <property type="entry name" value="LapA_dom"/>
    <property type="match status" value="1"/>
</dbReference>
<keyword evidence="9" id="KW-1185">Reference proteome</keyword>
<evidence type="ECO:0000256" key="3">
    <source>
        <dbReference type="ARBA" id="ARBA00022989"/>
    </source>
</evidence>
<evidence type="ECO:0000256" key="1">
    <source>
        <dbReference type="ARBA" id="ARBA00022475"/>
    </source>
</evidence>
<evidence type="ECO:0000313" key="8">
    <source>
        <dbReference type="EMBL" id="KST67934.1"/>
    </source>
</evidence>
<evidence type="ECO:0000313" key="9">
    <source>
        <dbReference type="Proteomes" id="UP000053372"/>
    </source>
</evidence>
<keyword evidence="3 6" id="KW-1133">Transmembrane helix</keyword>
<feature type="transmembrane region" description="Helical" evidence="6">
    <location>
        <begin position="37"/>
        <end position="59"/>
    </location>
</feature>
<dbReference type="Gene3D" id="3.30.160.60">
    <property type="entry name" value="Classic Zinc Finger"/>
    <property type="match status" value="1"/>
</dbReference>
<protein>
    <recommendedName>
        <fullName evidence="7">Lipopolysaccharide assembly protein A domain-containing protein</fullName>
    </recommendedName>
</protein>
<accession>A0A0V7ZTZ0</accession>
<evidence type="ECO:0000256" key="6">
    <source>
        <dbReference type="SAM" id="Phobius"/>
    </source>
</evidence>
<dbReference type="GO" id="GO:0005886">
    <property type="term" value="C:plasma membrane"/>
    <property type="evidence" value="ECO:0007669"/>
    <property type="project" value="InterPro"/>
</dbReference>
<dbReference type="AlphaFoldDB" id="A0A0V7ZTZ0"/>
<evidence type="ECO:0000256" key="4">
    <source>
        <dbReference type="ARBA" id="ARBA00023136"/>
    </source>
</evidence>
<keyword evidence="1" id="KW-1003">Cell membrane</keyword>
<keyword evidence="4 6" id="KW-0472">Membrane</keyword>
<sequence>MLLINLAIIFIICLALSFFSIENPEYAQVTIFPGLQVHAPIAIELIVASGLGAVLAWMLSSWIQLQRFIAFNSTISKKDNRIKELEKKIEELESKLEESQAEIQSLQPVLPPSDNAKPTLANS</sequence>
<evidence type="ECO:0000259" key="7">
    <source>
        <dbReference type="Pfam" id="PF06305"/>
    </source>
</evidence>
<proteinExistence type="predicted"/>
<dbReference type="Proteomes" id="UP000053372">
    <property type="component" value="Unassembled WGS sequence"/>
</dbReference>
<reference evidence="8 9" key="1">
    <citation type="journal article" date="2015" name="Genome Announc.">
        <title>Draft Genome of the Euendolithic (true boring) Cyanobacterium Mastigocoleus testarum strain BC008.</title>
        <authorList>
            <person name="Guida B.S."/>
            <person name="Garcia-Pichel F."/>
        </authorList>
    </citation>
    <scope>NUCLEOTIDE SEQUENCE [LARGE SCALE GENOMIC DNA]</scope>
    <source>
        <strain evidence="8 9">BC008</strain>
    </source>
</reference>
<keyword evidence="2 6" id="KW-0812">Transmembrane</keyword>
<organism evidence="8 9">
    <name type="scientific">Mastigocoleus testarum BC008</name>
    <dbReference type="NCBI Taxonomy" id="371196"/>
    <lineage>
        <taxon>Bacteria</taxon>
        <taxon>Bacillati</taxon>
        <taxon>Cyanobacteriota</taxon>
        <taxon>Cyanophyceae</taxon>
        <taxon>Nostocales</taxon>
        <taxon>Hapalosiphonaceae</taxon>
        <taxon>Mastigocoleus</taxon>
    </lineage>
</organism>
<dbReference type="InterPro" id="IPR010445">
    <property type="entry name" value="LapA_dom"/>
</dbReference>
<dbReference type="RefSeq" id="WP_036267455.1">
    <property type="nucleotide sequence ID" value="NZ_LMTZ01000084.1"/>
</dbReference>
<evidence type="ECO:0000256" key="2">
    <source>
        <dbReference type="ARBA" id="ARBA00022692"/>
    </source>
</evidence>
<name>A0A0V7ZTZ0_9CYAN</name>